<organism evidence="1 2">
    <name type="scientific">Coprococcus intestinihominis</name>
    <dbReference type="NCBI Taxonomy" id="3133154"/>
    <lineage>
        <taxon>Bacteria</taxon>
        <taxon>Bacillati</taxon>
        <taxon>Bacillota</taxon>
        <taxon>Clostridia</taxon>
        <taxon>Lachnospirales</taxon>
        <taxon>Lachnospiraceae</taxon>
        <taxon>Coprococcus</taxon>
    </lineage>
</organism>
<accession>A0ABV1B4Q0</accession>
<evidence type="ECO:0000313" key="2">
    <source>
        <dbReference type="Proteomes" id="UP001469749"/>
    </source>
</evidence>
<protein>
    <submittedName>
        <fullName evidence="1">Uncharacterized protein</fullName>
    </submittedName>
</protein>
<keyword evidence="2" id="KW-1185">Reference proteome</keyword>
<sequence>MENYGRCKDCEYGEPTDCSWKWSCTWYHTLEDPDELKDCNHYRERD</sequence>
<dbReference type="Proteomes" id="UP001469749">
    <property type="component" value="Unassembled WGS sequence"/>
</dbReference>
<proteinExistence type="predicted"/>
<reference evidence="1 2" key="1">
    <citation type="submission" date="2024-03" db="EMBL/GenBank/DDBJ databases">
        <title>Human intestinal bacterial collection.</title>
        <authorList>
            <person name="Pauvert C."/>
            <person name="Hitch T.C.A."/>
            <person name="Clavel T."/>
        </authorList>
    </citation>
    <scope>NUCLEOTIDE SEQUENCE [LARGE SCALE GENOMIC DNA]</scope>
    <source>
        <strain evidence="1 2">CLA-AA-H190</strain>
    </source>
</reference>
<evidence type="ECO:0000313" key="1">
    <source>
        <dbReference type="EMBL" id="MEQ2364931.1"/>
    </source>
</evidence>
<gene>
    <name evidence="1" type="ORF">WMO25_07450</name>
</gene>
<dbReference type="RefSeq" id="WP_015514873.1">
    <property type="nucleotide sequence ID" value="NZ_JBBMEK010000072.1"/>
</dbReference>
<dbReference type="EMBL" id="JBBMEK010000072">
    <property type="protein sequence ID" value="MEQ2364931.1"/>
    <property type="molecule type" value="Genomic_DNA"/>
</dbReference>
<name>A0ABV1B4Q0_9FIRM</name>
<comment type="caution">
    <text evidence="1">The sequence shown here is derived from an EMBL/GenBank/DDBJ whole genome shotgun (WGS) entry which is preliminary data.</text>
</comment>